<keyword evidence="6 7" id="KW-0687">Ribonucleoprotein</keyword>
<evidence type="ECO:0000256" key="3">
    <source>
        <dbReference type="ARBA" id="ARBA00022517"/>
    </source>
</evidence>
<dbReference type="GeneID" id="108561435"/>
<dbReference type="InterPro" id="IPR040191">
    <property type="entry name" value="UTP10"/>
</dbReference>
<dbReference type="Gene3D" id="1.25.10.10">
    <property type="entry name" value="Leucine-rich Repeat Variant"/>
    <property type="match status" value="1"/>
</dbReference>
<comment type="function">
    <text evidence="7">Involved in nucleolar processing of pre-18S ribosomal RNA.</text>
</comment>
<evidence type="ECO:0000313" key="9">
    <source>
        <dbReference type="Proteomes" id="UP000695000"/>
    </source>
</evidence>
<comment type="similarity">
    <text evidence="2 7">Belongs to the HEATR1/UTP10 family.</text>
</comment>
<dbReference type="SMART" id="SM01036">
    <property type="entry name" value="BP28CT"/>
    <property type="match status" value="1"/>
</dbReference>
<evidence type="ECO:0000256" key="7">
    <source>
        <dbReference type="RuleBase" id="RU367065"/>
    </source>
</evidence>
<keyword evidence="3 7" id="KW-0690">Ribosome biogenesis</keyword>
<reference evidence="10" key="1">
    <citation type="submission" date="2025-08" db="UniProtKB">
        <authorList>
            <consortium name="RefSeq"/>
        </authorList>
    </citation>
    <scope>IDENTIFICATION</scope>
    <source>
        <tissue evidence="10">Whole Larva</tissue>
    </source>
</reference>
<dbReference type="InterPro" id="IPR056473">
    <property type="entry name" value="HEAT_Utp10/HEAT1"/>
</dbReference>
<dbReference type="InterPro" id="IPR022125">
    <property type="entry name" value="U3snoRNP10_N"/>
</dbReference>
<comment type="subcellular location">
    <subcellularLocation>
        <location evidence="1 7">Nucleus</location>
        <location evidence="1 7">Nucleolus</location>
    </subcellularLocation>
</comment>
<sequence length="1991" mass="227647">MTTSLAQQLLQLQVPQTSLEIGKKKRASLLFDPKEAANISKEIFFELGLDGFEELKNKNPQFAIFESTLFHISSKDFERTLKTASENETLDSIIRKFFYHLSPYFLLSCSHKALEWLIYRYYIHQFNKEDFLMLILPYHETNIFVRALQTMKFKEGEKFAWLKPLQSTGVQLPKSTLYGHAASQQYFLNFVSTNIINAVKEVQKPSTLTVMFNFYCTVFTGALDVCDNIQETHISQMIPAITKGLKSEIPDFCASSYIILSKMLTNVTLSEKILDSVVQRLTNCNVSTLNNESVLALVILYQSQEEYTTMPIAAIKKWTQKVWVPKTLQRLSDQGYLIQPLLLALFNGSIPLAMEEVSTDSCRTFVDNLMNELKLDDSIAQQVFNILLDSYDTETMYEPENKVWMSKLLETIDKQNPCAFDKEISNLMAKSDGNTSKQLALKLIMNSMEGKNGGLDFEKLYHPSAEIRKMAINSMVKKFDQLKDRQREAIQDSLLDRLQDIDSSVVNETLKIQGLSEIIGEQQFIKILISVLTKKYAEVNSELISTALGLLCKYNPDENVQVFLTILAFFLPMTTEDVKYLQILKTNLTKSKCFKPLLQQLKNDSNPENISNTVHKYLSENKLNIDCGKLLETMQSVNLERAIHKYLAMLVLSNSMDEAKAEDNYKVLQIFFSYFNGLKVKTSKKILNCAFNDKLPLDGFLLCLNKLMIKTEKISKISLLDFYTESDDNKFVILLLEFLLMGAFHPAQSKAYETSFKLFLNHFCVDSNEKTGLLLNLSTADSKLLNNSTKLRSLKCVSVILTNSKLDLNSLIALDKVTVPYLLVGLQNEFPEIRNQVFDILETFLTCKKENYHDLITGLINRKEEIFTDNEQLPFAVNIILNEKKKVKILDALLNICGGVYPIYLKSGMVKALSSFEEIKVYDQIAKIGIDILDGSDWNSQNCKIISESIKQFGEVLAKRIDAKSVSWEYIQKVLKNDKMCLIHDDEEFDEIPPTIMLMKRINKEVFENLKDEVKKTLLAIIIDMSTHSSNTSLPSAAGKLFKHIDLDAVLVLDILQKMRDAQSPKMNEAKLKRRVNITPTIDILDTSVWKYGITMLEFIQDKKKMRNADKLIPVLFDILKKCLEFEEQASLEYTKQLVLSTILHYCHKLNVSDVPKSVFNMELVVQCIRASQNPQTHHHALLLLAHTAKFLPDHVLQHTIAIFTFMGSSVLRHDDSYSFQIINKTIETVIPILTAEGTDADYLNVLRVFAGAFMDVPEHRRFPLYKAFLEQIGLKDKLHVFLLLICEHIVKFAHNKDKKSPRLENATNLCLLFPLEVIFHACCEILNYIKNIPELKDEAVSEKNVHLIPIDHLSEKEFRHYRYTALQFVSGLLVNPRLVSMVASVEGESLLELEPIFKQSIVYVLSIIQKTTQISTEHPYNMLTKYWKFTLHLLYDVLDGINALLTVDMFLLVIKGLITHSFFNVRKRALELLNSKLTHSPEYFAECKDDDMCAMLGPIVGIFKILQEENLDSEQEMSVQLALISIKLFARYLCETKTENFETILDLVTDIIKSNDSPNILACALLCYGDLCTHLKAKAITTLERSMNVIIKVIMLHKNNPPGTPPSMLLLSTMTALSKIMETLYLFLNPYIERLLFALTSIGGTWAVHDTDPKVIQLYAKLTIIKKKMSSIPMRSLISGVESCFLLLVANDKLEGVGMLMEILSDGLQIISNSEMKSVVSELTEFFLTALAYREVVRPDVIFFDVEGSVLDALMQLVLKMSESSFRPIFYQIFDWACHDSEDTERIITFYRMAYKIADNLKGLFALFVGHFLQNAATLLDACHSKKSSLYYNEENKVIRLVENILETINSVCIYDFRHFMRVRFDIMCQPLVDQLENEIGDMNGRCTEVVIPAIVNFTVAVADEALWKQLIYQILLKMRNPKPQIRSISLICLRDIVKKLGEEFLPLLPETIPFLAELLEDEEESVEKLCQKVVQEMEVVLGEPIQKYF</sequence>
<keyword evidence="4 7" id="KW-0698">rRNA processing</keyword>
<evidence type="ECO:0000256" key="6">
    <source>
        <dbReference type="ARBA" id="ARBA00023274"/>
    </source>
</evidence>
<dbReference type="InterPro" id="IPR012954">
    <property type="entry name" value="BP28_C_dom"/>
</dbReference>
<dbReference type="Proteomes" id="UP000695000">
    <property type="component" value="Unplaced"/>
</dbReference>
<keyword evidence="9" id="KW-1185">Reference proteome</keyword>
<dbReference type="InterPro" id="IPR011989">
    <property type="entry name" value="ARM-like"/>
</dbReference>
<dbReference type="SUPFAM" id="SSF48371">
    <property type="entry name" value="ARM repeat"/>
    <property type="match status" value="2"/>
</dbReference>
<evidence type="ECO:0000256" key="2">
    <source>
        <dbReference type="ARBA" id="ARBA00010559"/>
    </source>
</evidence>
<protein>
    <recommendedName>
        <fullName evidence="7">HEAT repeat-containing protein 1</fullName>
    </recommendedName>
</protein>
<name>A0ABM1MJV9_NICVS</name>
<feature type="domain" description="BP28 C-terminal" evidence="8">
    <location>
        <begin position="1714"/>
        <end position="1861"/>
    </location>
</feature>
<evidence type="ECO:0000313" key="10">
    <source>
        <dbReference type="RefSeq" id="XP_017774859.1"/>
    </source>
</evidence>
<keyword evidence="5 7" id="KW-0539">Nucleus</keyword>
<dbReference type="Pfam" id="PF12397">
    <property type="entry name" value="U3snoRNP10"/>
    <property type="match status" value="1"/>
</dbReference>
<dbReference type="Pfam" id="PF23243">
    <property type="entry name" value="HEAT_HEATR1"/>
    <property type="match status" value="1"/>
</dbReference>
<evidence type="ECO:0000256" key="5">
    <source>
        <dbReference type="ARBA" id="ARBA00023242"/>
    </source>
</evidence>
<evidence type="ECO:0000256" key="1">
    <source>
        <dbReference type="ARBA" id="ARBA00004604"/>
    </source>
</evidence>
<gene>
    <name evidence="10" type="primary">LOC108561435</name>
</gene>
<dbReference type="PANTHER" id="PTHR13457">
    <property type="entry name" value="BAP28"/>
    <property type="match status" value="1"/>
</dbReference>
<dbReference type="RefSeq" id="XP_017774859.1">
    <property type="nucleotide sequence ID" value="XM_017919370.1"/>
</dbReference>
<dbReference type="PANTHER" id="PTHR13457:SF1">
    <property type="entry name" value="HEAT REPEAT-CONTAINING PROTEIN 1"/>
    <property type="match status" value="1"/>
</dbReference>
<proteinExistence type="inferred from homology"/>
<evidence type="ECO:0000259" key="8">
    <source>
        <dbReference type="SMART" id="SM01036"/>
    </source>
</evidence>
<accession>A0ABM1MJV9</accession>
<dbReference type="Pfam" id="PF08146">
    <property type="entry name" value="BP28CT"/>
    <property type="match status" value="1"/>
</dbReference>
<evidence type="ECO:0000256" key="4">
    <source>
        <dbReference type="ARBA" id="ARBA00022552"/>
    </source>
</evidence>
<dbReference type="InterPro" id="IPR016024">
    <property type="entry name" value="ARM-type_fold"/>
</dbReference>
<organism evidence="9 10">
    <name type="scientific">Nicrophorus vespilloides</name>
    <name type="common">Boreal carrion beetle</name>
    <dbReference type="NCBI Taxonomy" id="110193"/>
    <lineage>
        <taxon>Eukaryota</taxon>
        <taxon>Metazoa</taxon>
        <taxon>Ecdysozoa</taxon>
        <taxon>Arthropoda</taxon>
        <taxon>Hexapoda</taxon>
        <taxon>Insecta</taxon>
        <taxon>Pterygota</taxon>
        <taxon>Neoptera</taxon>
        <taxon>Endopterygota</taxon>
        <taxon>Coleoptera</taxon>
        <taxon>Polyphaga</taxon>
        <taxon>Staphyliniformia</taxon>
        <taxon>Silphidae</taxon>
        <taxon>Nicrophorinae</taxon>
        <taxon>Nicrophorus</taxon>
    </lineage>
</organism>